<dbReference type="InterPro" id="IPR047702">
    <property type="entry name" value="VgrG-rel"/>
</dbReference>
<feature type="domain" description="Gp5/Type VI secretion system Vgr protein OB-fold" evidence="1">
    <location>
        <begin position="389"/>
        <end position="462"/>
    </location>
</feature>
<sequence>MSEPPLYIPSLLLEIDGRRETDEQIRRLMEDILQVSVEESLHLPGMFTLVIKNDYFPGAAEQESPWRYQSMLQIGKIVKVGFRSSTTAAQEFDDEEKGYVIQGEITAIETHFTQESQAPIVVRGYDVSHRLHRGRYNRSFQNMTDTDIINKIAKEVGISVGQAEASGEPHDYVFQENQTNMEFMRDRAIRLGFELFVRDGKLYFRKPKHEEMLALKWLQEIHSFRVRTSSAEQVKSVEVRGWNYGEKQPIVSVANATKTVHTETENGKGADSSTKFSSMPTPKLVVVDKPSFKPKEVDRLAQALFDELGGEYVCADAIAEGNPKIRPGCRIKLEKMGNYSGKYYVTETRHLFQKRVYTTEISVRGLRSGDLLEVLTPKTALKPGQTCLVGIVTDIKDPQGWGRVKVKFPTLTEEHSSNWARVVTLGAGKDRGFDCLPEVNDEVLVAFEHGDIHRPYIIGNVWNGKDKPPESVNDSVQGGKVRLRTFRTRVGHKLQFVDEDKGTSKKGVYVETSNGHKLRLNDSDRKIEVVSNLGHKVTLDDSSSSISIESKGNITIKAVGNMDLNANGVITVKGQLIRLN</sequence>
<dbReference type="EMBL" id="DSRU01000367">
    <property type="protein sequence ID" value="HFN01080.1"/>
    <property type="molecule type" value="Genomic_DNA"/>
</dbReference>
<dbReference type="SUPFAM" id="SSF69349">
    <property type="entry name" value="Phage fibre proteins"/>
    <property type="match status" value="1"/>
</dbReference>
<dbReference type="Gene3D" id="3.55.50.10">
    <property type="entry name" value="Baseplate protein-like domains"/>
    <property type="match status" value="1"/>
</dbReference>
<evidence type="ECO:0000313" key="3">
    <source>
        <dbReference type="EMBL" id="HFN01080.1"/>
    </source>
</evidence>
<evidence type="ECO:0000259" key="2">
    <source>
        <dbReference type="Pfam" id="PF24032"/>
    </source>
</evidence>
<comment type="caution">
    <text evidence="3">The sequence shown here is derived from an EMBL/GenBank/DDBJ whole genome shotgun (WGS) entry which is preliminary data.</text>
</comment>
<gene>
    <name evidence="3" type="ORF">ENR64_25660</name>
</gene>
<dbReference type="SUPFAM" id="SSF69255">
    <property type="entry name" value="gp5 N-terminal domain-like"/>
    <property type="match status" value="1"/>
</dbReference>
<name>A0A7C3PJL0_9CYAN</name>
<dbReference type="Pfam" id="PF04717">
    <property type="entry name" value="Phage_base_V"/>
    <property type="match status" value="1"/>
</dbReference>
<reference evidence="3" key="1">
    <citation type="journal article" date="2020" name="mSystems">
        <title>Genome- and Community-Level Interaction Insights into Carbon Utilization and Element Cycling Functions of Hydrothermarchaeota in Hydrothermal Sediment.</title>
        <authorList>
            <person name="Zhou Z."/>
            <person name="Liu Y."/>
            <person name="Xu W."/>
            <person name="Pan J."/>
            <person name="Luo Z.H."/>
            <person name="Li M."/>
        </authorList>
    </citation>
    <scope>NUCLEOTIDE SEQUENCE [LARGE SCALE GENOMIC DNA]</scope>
    <source>
        <strain evidence="3">SpSt-418</strain>
    </source>
</reference>
<dbReference type="Pfam" id="PF24032">
    <property type="entry name" value="YQBQ"/>
    <property type="match status" value="1"/>
</dbReference>
<dbReference type="InterPro" id="IPR056937">
    <property type="entry name" value="YqbQ/XkdQ"/>
</dbReference>
<accession>A0A7C3PJL0</accession>
<evidence type="ECO:0000259" key="1">
    <source>
        <dbReference type="Pfam" id="PF04717"/>
    </source>
</evidence>
<dbReference type="Gene3D" id="2.40.50.230">
    <property type="entry name" value="Gp5 N-terminal domain"/>
    <property type="match status" value="1"/>
</dbReference>
<dbReference type="SUPFAM" id="SSF69279">
    <property type="entry name" value="Phage tail proteins"/>
    <property type="match status" value="1"/>
</dbReference>
<proteinExistence type="predicted"/>
<feature type="domain" description="YqbQ/XkdQ" evidence="2">
    <location>
        <begin position="116"/>
        <end position="363"/>
    </location>
</feature>
<dbReference type="NCBIfam" id="NF033848">
    <property type="entry name" value="VgrG_rel"/>
    <property type="match status" value="1"/>
</dbReference>
<organism evidence="3">
    <name type="scientific">Oscillatoriales cyanobacterium SpSt-418</name>
    <dbReference type="NCBI Taxonomy" id="2282169"/>
    <lineage>
        <taxon>Bacteria</taxon>
        <taxon>Bacillati</taxon>
        <taxon>Cyanobacteriota</taxon>
        <taxon>Cyanophyceae</taxon>
        <taxon>Oscillatoriophycideae</taxon>
        <taxon>Oscillatoriales</taxon>
    </lineage>
</organism>
<dbReference type="InterPro" id="IPR006531">
    <property type="entry name" value="Gp5/Vgr_OB"/>
</dbReference>
<dbReference type="AlphaFoldDB" id="A0A7C3PJL0"/>
<protein>
    <submittedName>
        <fullName evidence="3">Type IV secretion protein Rhs</fullName>
    </submittedName>
</protein>
<dbReference type="InterPro" id="IPR037026">
    <property type="entry name" value="Vgr_OB-fold_dom_sf"/>
</dbReference>